<keyword evidence="15" id="KW-1185">Reference proteome</keyword>
<dbReference type="Gene3D" id="1.10.730.20">
    <property type="match status" value="1"/>
</dbReference>
<gene>
    <name evidence="10 14" type="primary">ileS</name>
    <name evidence="14" type="ORF">ACFL27_16950</name>
</gene>
<dbReference type="CDD" id="cd07960">
    <property type="entry name" value="Anticodon_Ia_Ile_BEm"/>
    <property type="match status" value="1"/>
</dbReference>
<comment type="subunit">
    <text evidence="10">Monomer.</text>
</comment>
<feature type="short sequence motif" description="'KMSKS' region" evidence="10">
    <location>
        <begin position="602"/>
        <end position="606"/>
    </location>
</feature>
<dbReference type="PANTHER" id="PTHR42765:SF1">
    <property type="entry name" value="ISOLEUCINE--TRNA LIGASE, MITOCHONDRIAL"/>
    <property type="match status" value="1"/>
</dbReference>
<dbReference type="NCBIfam" id="TIGR00392">
    <property type="entry name" value="ileS"/>
    <property type="match status" value="1"/>
</dbReference>
<keyword evidence="10" id="KW-0862">Zinc</keyword>
<feature type="binding site" evidence="10">
    <location>
        <position position="900"/>
    </location>
    <ligand>
        <name>Zn(2+)</name>
        <dbReference type="ChEBI" id="CHEBI:29105"/>
    </ligand>
</feature>
<keyword evidence="2 10" id="KW-0963">Cytoplasm</keyword>
<evidence type="ECO:0000313" key="14">
    <source>
        <dbReference type="EMBL" id="MFC1851882.1"/>
    </source>
</evidence>
<evidence type="ECO:0000259" key="11">
    <source>
        <dbReference type="Pfam" id="PF00133"/>
    </source>
</evidence>
<name>A0ABV6Z0C4_UNCC1</name>
<comment type="function">
    <text evidence="8 10">Catalyzes the attachment of isoleucine to tRNA(Ile). As IleRS can inadvertently accommodate and process structurally similar amino acids such as valine, to avoid such errors it has two additional distinct tRNA(Ile)-dependent editing activities. One activity is designated as 'pretransfer' editing and involves the hydrolysis of activated Val-AMP. The other activity is designated 'posttransfer' editing and involves deacylation of mischarged Val-tRNA(Ile).</text>
</comment>
<keyword evidence="10" id="KW-0479">Metal-binding</keyword>
<comment type="caution">
    <text evidence="14">The sequence shown here is derived from an EMBL/GenBank/DDBJ whole genome shotgun (WGS) entry which is preliminary data.</text>
</comment>
<dbReference type="Pfam" id="PF08264">
    <property type="entry name" value="Anticodon_1"/>
    <property type="match status" value="1"/>
</dbReference>
<dbReference type="InterPro" id="IPR033708">
    <property type="entry name" value="Anticodon_Ile_BEm"/>
</dbReference>
<dbReference type="InterPro" id="IPR050081">
    <property type="entry name" value="Ile-tRNA_ligase"/>
</dbReference>
<dbReference type="Gene3D" id="3.40.50.620">
    <property type="entry name" value="HUPs"/>
    <property type="match status" value="2"/>
</dbReference>
<organism evidence="14 15">
    <name type="scientific">candidate division CSSED10-310 bacterium</name>
    <dbReference type="NCBI Taxonomy" id="2855610"/>
    <lineage>
        <taxon>Bacteria</taxon>
        <taxon>Bacteria division CSSED10-310</taxon>
    </lineage>
</organism>
<dbReference type="InterPro" id="IPR002301">
    <property type="entry name" value="Ile-tRNA-ligase"/>
</dbReference>
<evidence type="ECO:0000259" key="12">
    <source>
        <dbReference type="Pfam" id="PF06827"/>
    </source>
</evidence>
<keyword evidence="7 10" id="KW-0030">Aminoacyl-tRNA synthetase</keyword>
<proteinExistence type="inferred from homology"/>
<comment type="similarity">
    <text evidence="1 10">Belongs to the class-I aminoacyl-tRNA synthetase family. IleS type 1 subfamily.</text>
</comment>
<dbReference type="PRINTS" id="PR00984">
    <property type="entry name" value="TRNASYNTHILE"/>
</dbReference>
<comment type="domain">
    <text evidence="10">IleRS has two distinct active sites: one for aminoacylation and one for editing. The misactivated valine is translocated from the active site to the editing site, which sterically excludes the correctly activated isoleucine. The single editing site contains two valyl binding pockets, one specific for each substrate (Val-AMP or Val-tRNA(Ile)).</text>
</comment>
<comment type="catalytic activity">
    <reaction evidence="9 10">
        <text>tRNA(Ile) + L-isoleucine + ATP = L-isoleucyl-tRNA(Ile) + AMP + diphosphate</text>
        <dbReference type="Rhea" id="RHEA:11060"/>
        <dbReference type="Rhea" id="RHEA-COMP:9666"/>
        <dbReference type="Rhea" id="RHEA-COMP:9695"/>
        <dbReference type="ChEBI" id="CHEBI:30616"/>
        <dbReference type="ChEBI" id="CHEBI:33019"/>
        <dbReference type="ChEBI" id="CHEBI:58045"/>
        <dbReference type="ChEBI" id="CHEBI:78442"/>
        <dbReference type="ChEBI" id="CHEBI:78528"/>
        <dbReference type="ChEBI" id="CHEBI:456215"/>
        <dbReference type="EC" id="6.1.1.5"/>
    </reaction>
</comment>
<dbReference type="EC" id="6.1.1.5" evidence="10"/>
<dbReference type="InterPro" id="IPR001412">
    <property type="entry name" value="aa-tRNA-synth_I_CS"/>
</dbReference>
<reference evidence="14 15" key="1">
    <citation type="submission" date="2024-09" db="EMBL/GenBank/DDBJ databases">
        <title>Laminarin stimulates single cell rates of sulfate reduction while oxygen inhibits transcriptomic activity in coastal marine sediment.</title>
        <authorList>
            <person name="Lindsay M."/>
            <person name="Orcutt B."/>
            <person name="Emerson D."/>
            <person name="Stepanauskas R."/>
            <person name="D'Angelo T."/>
        </authorList>
    </citation>
    <scope>NUCLEOTIDE SEQUENCE [LARGE SCALE GENOMIC DNA]</scope>
    <source>
        <strain evidence="14">SAG AM-311-K15</strain>
    </source>
</reference>
<accession>A0ABV6Z0C4</accession>
<dbReference type="EMBL" id="JBHPBY010000237">
    <property type="protein sequence ID" value="MFC1851882.1"/>
    <property type="molecule type" value="Genomic_DNA"/>
</dbReference>
<evidence type="ECO:0000256" key="2">
    <source>
        <dbReference type="ARBA" id="ARBA00022490"/>
    </source>
</evidence>
<dbReference type="PANTHER" id="PTHR42765">
    <property type="entry name" value="SOLEUCYL-TRNA SYNTHETASE"/>
    <property type="match status" value="1"/>
</dbReference>
<dbReference type="InterPro" id="IPR009080">
    <property type="entry name" value="tRNAsynth_Ia_anticodon-bd"/>
</dbReference>
<evidence type="ECO:0000256" key="4">
    <source>
        <dbReference type="ARBA" id="ARBA00022741"/>
    </source>
</evidence>
<comment type="subcellular location">
    <subcellularLocation>
        <location evidence="10">Cytoplasm</location>
    </subcellularLocation>
</comment>
<feature type="domain" description="Zinc finger FPG/IleRS-type" evidence="12">
    <location>
        <begin position="897"/>
        <end position="923"/>
    </location>
</feature>
<feature type="binding site" evidence="10">
    <location>
        <position position="903"/>
    </location>
    <ligand>
        <name>Zn(2+)</name>
        <dbReference type="ChEBI" id="CHEBI:29105"/>
    </ligand>
</feature>
<feature type="binding site" evidence="10">
    <location>
        <position position="605"/>
    </location>
    <ligand>
        <name>ATP</name>
        <dbReference type="ChEBI" id="CHEBI:30616"/>
    </ligand>
</feature>
<keyword evidence="6 10" id="KW-0648">Protein biosynthesis</keyword>
<dbReference type="Pfam" id="PF06827">
    <property type="entry name" value="zf-FPG_IleRS"/>
    <property type="match status" value="1"/>
</dbReference>
<feature type="domain" description="Aminoacyl-tRNA synthetase class Ia" evidence="11">
    <location>
        <begin position="27"/>
        <end position="641"/>
    </location>
</feature>
<dbReference type="InterPro" id="IPR013155">
    <property type="entry name" value="M/V/L/I-tRNA-synth_anticd-bd"/>
</dbReference>
<dbReference type="PROSITE" id="PS00178">
    <property type="entry name" value="AA_TRNA_LIGASE_I"/>
    <property type="match status" value="1"/>
</dbReference>
<evidence type="ECO:0000256" key="1">
    <source>
        <dbReference type="ARBA" id="ARBA00006887"/>
    </source>
</evidence>
<dbReference type="InterPro" id="IPR010663">
    <property type="entry name" value="Znf_FPG/IleRS"/>
</dbReference>
<dbReference type="Gene3D" id="3.90.740.10">
    <property type="entry name" value="Valyl/Leucyl/Isoleucyl-tRNA synthetase, editing domain"/>
    <property type="match status" value="1"/>
</dbReference>
<feature type="binding site" evidence="10">
    <location>
        <position position="561"/>
    </location>
    <ligand>
        <name>L-isoleucyl-5'-AMP</name>
        <dbReference type="ChEBI" id="CHEBI:178002"/>
    </ligand>
</feature>
<protein>
    <recommendedName>
        <fullName evidence="10">Isoleucine--tRNA ligase</fullName>
        <ecNumber evidence="10">6.1.1.5</ecNumber>
    </recommendedName>
    <alternativeName>
        <fullName evidence="10">Isoleucyl-tRNA synthetase</fullName>
        <shortName evidence="10">IleRS</shortName>
    </alternativeName>
</protein>
<keyword evidence="3 10" id="KW-0436">Ligase</keyword>
<dbReference type="SUPFAM" id="SSF50677">
    <property type="entry name" value="ValRS/IleRS/LeuRS editing domain"/>
    <property type="match status" value="1"/>
</dbReference>
<dbReference type="Pfam" id="PF00133">
    <property type="entry name" value="tRNA-synt_1"/>
    <property type="match status" value="1"/>
</dbReference>
<evidence type="ECO:0000256" key="9">
    <source>
        <dbReference type="ARBA" id="ARBA00048359"/>
    </source>
</evidence>
<dbReference type="InterPro" id="IPR023585">
    <property type="entry name" value="Ile-tRNA-ligase_type1"/>
</dbReference>
<dbReference type="InterPro" id="IPR009008">
    <property type="entry name" value="Val/Leu/Ile-tRNA-synth_edit"/>
</dbReference>
<dbReference type="SUPFAM" id="SSF52374">
    <property type="entry name" value="Nucleotidylyl transferase"/>
    <property type="match status" value="1"/>
</dbReference>
<feature type="domain" description="Methionyl/Valyl/Leucyl/Isoleucyl-tRNA synthetase anticodon-binding" evidence="13">
    <location>
        <begin position="684"/>
        <end position="840"/>
    </location>
</feature>
<dbReference type="HAMAP" id="MF_02002">
    <property type="entry name" value="Ile_tRNA_synth_type1"/>
    <property type="match status" value="1"/>
</dbReference>
<comment type="cofactor">
    <cofactor evidence="10">
        <name>Zn(2+)</name>
        <dbReference type="ChEBI" id="CHEBI:29105"/>
    </cofactor>
    <text evidence="10">Binds 1 zinc ion per subunit.</text>
</comment>
<dbReference type="GO" id="GO:0004822">
    <property type="term" value="F:isoleucine-tRNA ligase activity"/>
    <property type="evidence" value="ECO:0007669"/>
    <property type="project" value="UniProtKB-EC"/>
</dbReference>
<evidence type="ECO:0000256" key="7">
    <source>
        <dbReference type="ARBA" id="ARBA00023146"/>
    </source>
</evidence>
<feature type="short sequence motif" description="'HIGH' region" evidence="10">
    <location>
        <begin position="57"/>
        <end position="67"/>
    </location>
</feature>
<feature type="binding site" evidence="10">
    <location>
        <position position="920"/>
    </location>
    <ligand>
        <name>Zn(2+)</name>
        <dbReference type="ChEBI" id="CHEBI:29105"/>
    </ligand>
</feature>
<evidence type="ECO:0000256" key="10">
    <source>
        <dbReference type="HAMAP-Rule" id="MF_02002"/>
    </source>
</evidence>
<evidence type="ECO:0000259" key="13">
    <source>
        <dbReference type="Pfam" id="PF08264"/>
    </source>
</evidence>
<evidence type="ECO:0000256" key="6">
    <source>
        <dbReference type="ARBA" id="ARBA00022917"/>
    </source>
</evidence>
<keyword evidence="4 10" id="KW-0547">Nucleotide-binding</keyword>
<evidence type="ECO:0000256" key="5">
    <source>
        <dbReference type="ARBA" id="ARBA00022840"/>
    </source>
</evidence>
<dbReference type="InterPro" id="IPR002300">
    <property type="entry name" value="aa-tRNA-synth_Ia"/>
</dbReference>
<feature type="binding site" evidence="10">
    <location>
        <position position="923"/>
    </location>
    <ligand>
        <name>Zn(2+)</name>
        <dbReference type="ChEBI" id="CHEBI:29105"/>
    </ligand>
</feature>
<evidence type="ECO:0000313" key="15">
    <source>
        <dbReference type="Proteomes" id="UP001594351"/>
    </source>
</evidence>
<dbReference type="SUPFAM" id="SSF47323">
    <property type="entry name" value="Anticodon-binding domain of a subclass of class I aminoacyl-tRNA synthetases"/>
    <property type="match status" value="1"/>
</dbReference>
<evidence type="ECO:0000256" key="8">
    <source>
        <dbReference type="ARBA" id="ARBA00025217"/>
    </source>
</evidence>
<dbReference type="InterPro" id="IPR014729">
    <property type="entry name" value="Rossmann-like_a/b/a_fold"/>
</dbReference>
<keyword evidence="5 10" id="KW-0067">ATP-binding</keyword>
<dbReference type="Proteomes" id="UP001594351">
    <property type="component" value="Unassembled WGS sequence"/>
</dbReference>
<evidence type="ECO:0000256" key="3">
    <source>
        <dbReference type="ARBA" id="ARBA00022598"/>
    </source>
</evidence>
<dbReference type="CDD" id="cd00818">
    <property type="entry name" value="IleRS_core"/>
    <property type="match status" value="1"/>
</dbReference>
<sequence>MDYKKTLNLPQTDFPMRAKLPQREPRMLEFWNKLGLYQKIRENSRGRPTFILHDGPPYANGNIHLGTALNKILKDFIVKTKTMEGYDAPYVPGWDCHGLPIEHKVDQELGAKRFEMSIQDIRENCRHYAEKYLNIQREEFKRLGVIGDWDNPYITMGKDYEATIIKYLMRFFARGLAYKGKKPIYWCSSCKTALAEAEVEYKDAPSPSIYVKFPLVGASRDNLPVWDNLPVSIIIWTTTPWTLPANLAIAFHPKLVYSAVKVKAEIFLVARDRIHYIALDCNWEKYEILKDYQGQELEGLNARHPFIDRESRLVLADYVTLEQGTGCVHTAPGHGQEDYFTGIKYGLDIYNPVDEAGRFSAEIEHFAGMSVFDANPKINAYMKKLGVLLAEDTFSHSYPHCWRCENPVIFRATDQWFISMDSGNLREKALQEIRKVKWIPSWGEERIYLMVTNRPDWCISRQRSWGVPVAAIYCQECNTILTQPHILENIVKFFAQNGSDQWFVQSIPEIIGDEAVCESCGSHEFKKEMDILDVWFESGVSHAVVLNQWPGHRWPADLYLEGTDQHRGWFQLSLLASVGYEDKAPYKQVLTHGFVVDKEGRKLSKKLGNQIFPSEIIDKVGAELLRVWVAAEDYTVDIRISDEIMKQLTESYRRIRNTCRFLLANIADFSPGQAVPIDKLDSFDRYALILLRKMLLKVQKDYDRYQFHAAFNTLHNFCAVNMSSLYLDVIKSRLYTEIPYSDQRRSAQTALWYILQGMVRIMAPILSFTAEEVWQAMPAWERKEESVHLSTFFDGLDSFHAPDIEAVWRKKLEIREIVTKALEQARQNKLIGLSLDAKITLYVSADLREFIEMYKDDFIDLCIISQLDIENLDQAQSHDYKPDEFENLIVGVSKAAGEKCERCWKYSPTIGEFSEHPTICDFCHDKLTRGNWSKS</sequence>